<keyword evidence="4" id="KW-1185">Reference proteome</keyword>
<dbReference type="Pfam" id="PF20965">
    <property type="entry name" value="DZF_C"/>
    <property type="match status" value="1"/>
</dbReference>
<dbReference type="OrthoDB" id="8898434at2759"/>
<feature type="domain" description="DZF" evidence="2">
    <location>
        <begin position="227"/>
        <end position="584"/>
    </location>
</feature>
<evidence type="ECO:0000313" key="3">
    <source>
        <dbReference type="EMBL" id="CBY09233.1"/>
    </source>
</evidence>
<dbReference type="Gene3D" id="1.10.1410.40">
    <property type="match status" value="1"/>
</dbReference>
<dbReference type="PANTHER" id="PTHR45762">
    <property type="entry name" value="ZINC FINGER RNA-BINDING PROTEIN"/>
    <property type="match status" value="1"/>
</dbReference>
<feature type="region of interest" description="Disordered" evidence="1">
    <location>
        <begin position="562"/>
        <end position="584"/>
    </location>
</feature>
<dbReference type="CDD" id="cd19855">
    <property type="entry name" value="DSRM_DHX9_rpt2"/>
    <property type="match status" value="1"/>
</dbReference>
<dbReference type="GO" id="GO:0003725">
    <property type="term" value="F:double-stranded RNA binding"/>
    <property type="evidence" value="ECO:0007669"/>
    <property type="project" value="InterPro"/>
</dbReference>
<dbReference type="PANTHER" id="PTHR45762:SF3">
    <property type="entry name" value="ZINC-FINGER PROTEIN AT 72D, ISOFORM B"/>
    <property type="match status" value="1"/>
</dbReference>
<dbReference type="InterPro" id="IPR006561">
    <property type="entry name" value="DZF_dom"/>
</dbReference>
<organism evidence="3">
    <name type="scientific">Oikopleura dioica</name>
    <name type="common">Tunicate</name>
    <dbReference type="NCBI Taxonomy" id="34765"/>
    <lineage>
        <taxon>Eukaryota</taxon>
        <taxon>Metazoa</taxon>
        <taxon>Chordata</taxon>
        <taxon>Tunicata</taxon>
        <taxon>Appendicularia</taxon>
        <taxon>Copelata</taxon>
        <taxon>Oikopleuridae</taxon>
        <taxon>Oikopleura</taxon>
    </lineage>
</organism>
<evidence type="ECO:0000313" key="4">
    <source>
        <dbReference type="Proteomes" id="UP000001307"/>
    </source>
</evidence>
<evidence type="ECO:0000259" key="2">
    <source>
        <dbReference type="PROSITE" id="PS51703"/>
    </source>
</evidence>
<sequence length="584" mass="66004">MAEKLSSKGLLNLAEVPPIPENLLNAHSNKCAFGTLPTETKNNSFVEFGDEYGGWTTETARQRLNRFTMAMGIDCNIINHVTGPPHQRVTSASLSLIIEKLNNKVLQVQVDAPNKKTANSRCSMEMLKHLIANNLIERKGEPELKIMRKRKNEVTWTKTTAGNALKKFKEENVEDPTFGISESSAFKNGEFTISTVINCKGLKIEAQSSDASEDEAKSAVSVILAYKLTAAGLIETNSPAPKIKKTKEEYLANIRQTNIVMRSHNYNNNSGNQKSWRNTPTADRQIKKKLCDLEQKESYKRVRVNLMNKLAKTIKESKSFVKIEDMHRIGEFFKGLELGDVPEDLELVVVSKEKPTSFLINEILEVLSELQDYSTARYEDYLYVHKRPTETSNEGEDVAVYITFTSAAFYPPDGTEECTDPEEMLPRQACVDVWIRLQRALFVQDRCPKLFNSLAILRIMKYLSRDPEMDGFNGWLMELFIIRCFETANTSEPAGDALRRVCSLLSGGLLLPNVSSLVDLNEQVTITQRHNITAKAHTYLRLQVFKQLHVLLGIEFVEKKSSSKIEEPKPNIEETEPSTNEVIQ</sequence>
<dbReference type="Proteomes" id="UP000001307">
    <property type="component" value="Unassembled WGS sequence"/>
</dbReference>
<dbReference type="Gene3D" id="3.30.460.10">
    <property type="entry name" value="Beta Polymerase, domain 2"/>
    <property type="match status" value="1"/>
</dbReference>
<gene>
    <name evidence="3" type="ORF">GSOID_T00007765001</name>
</gene>
<reference evidence="3" key="1">
    <citation type="journal article" date="2010" name="Science">
        <title>Plasticity of animal genome architecture unmasked by rapid evolution of a pelagic tunicate.</title>
        <authorList>
            <person name="Denoeud F."/>
            <person name="Henriet S."/>
            <person name="Mungpakdee S."/>
            <person name="Aury J.M."/>
            <person name="Da Silva C."/>
            <person name="Brinkmann H."/>
            <person name="Mikhaleva J."/>
            <person name="Olsen L.C."/>
            <person name="Jubin C."/>
            <person name="Canestro C."/>
            <person name="Bouquet J.M."/>
            <person name="Danks G."/>
            <person name="Poulain J."/>
            <person name="Campsteijn C."/>
            <person name="Adamski M."/>
            <person name="Cross I."/>
            <person name="Yadetie F."/>
            <person name="Muffato M."/>
            <person name="Louis A."/>
            <person name="Butcher S."/>
            <person name="Tsagkogeorga G."/>
            <person name="Konrad A."/>
            <person name="Singh S."/>
            <person name="Jensen M.F."/>
            <person name="Cong E.H."/>
            <person name="Eikeseth-Otteraa H."/>
            <person name="Noel B."/>
            <person name="Anthouard V."/>
            <person name="Porcel B.M."/>
            <person name="Kachouri-Lafond R."/>
            <person name="Nishino A."/>
            <person name="Ugolini M."/>
            <person name="Chourrout P."/>
            <person name="Nishida H."/>
            <person name="Aasland R."/>
            <person name="Huzurbazar S."/>
            <person name="Westhof E."/>
            <person name="Delsuc F."/>
            <person name="Lehrach H."/>
            <person name="Reinhardt R."/>
            <person name="Weissenbach J."/>
            <person name="Roy S.W."/>
            <person name="Artiguenave F."/>
            <person name="Postlethwait J.H."/>
            <person name="Manak J.R."/>
            <person name="Thompson E.M."/>
            <person name="Jaillon O."/>
            <person name="Du Pasquier L."/>
            <person name="Boudinot P."/>
            <person name="Liberles D.A."/>
            <person name="Volff J.N."/>
            <person name="Philippe H."/>
            <person name="Lenhard B."/>
            <person name="Roest Crollius H."/>
            <person name="Wincker P."/>
            <person name="Chourrout D."/>
        </authorList>
    </citation>
    <scope>NUCLEOTIDE SEQUENCE [LARGE SCALE GENOMIC DNA]</scope>
</reference>
<dbReference type="SMART" id="SM00572">
    <property type="entry name" value="DZF"/>
    <property type="match status" value="1"/>
</dbReference>
<dbReference type="SUPFAM" id="SSF54768">
    <property type="entry name" value="dsRNA-binding domain-like"/>
    <property type="match status" value="1"/>
</dbReference>
<dbReference type="InterPro" id="IPR043519">
    <property type="entry name" value="NT_sf"/>
</dbReference>
<dbReference type="PROSITE" id="PS51703">
    <property type="entry name" value="DZF"/>
    <property type="match status" value="1"/>
</dbReference>
<protein>
    <recommendedName>
        <fullName evidence="2">DZF domain-containing protein</fullName>
    </recommendedName>
</protein>
<proteinExistence type="predicted"/>
<dbReference type="EMBL" id="FN653035">
    <property type="protein sequence ID" value="CBY09233.1"/>
    <property type="molecule type" value="Genomic_DNA"/>
</dbReference>
<dbReference type="AlphaFoldDB" id="E4XCA8"/>
<dbReference type="InterPro" id="IPR049402">
    <property type="entry name" value="DZF_dom_C"/>
</dbReference>
<dbReference type="InterPro" id="IPR044446">
    <property type="entry name" value="DHX9_DSRM_2"/>
</dbReference>
<evidence type="ECO:0000256" key="1">
    <source>
        <dbReference type="SAM" id="MobiDB-lite"/>
    </source>
</evidence>
<name>E4XCA8_OIKDI</name>
<dbReference type="Gene3D" id="3.30.160.20">
    <property type="match status" value="1"/>
</dbReference>
<dbReference type="InParanoid" id="E4XCA8"/>
<accession>E4XCA8</accession>
<feature type="compositionally biased region" description="Basic and acidic residues" evidence="1">
    <location>
        <begin position="562"/>
        <end position="572"/>
    </location>
</feature>